<dbReference type="RefSeq" id="WP_147684867.1">
    <property type="nucleotide sequence ID" value="NZ_VDUX01000002.1"/>
</dbReference>
<protein>
    <submittedName>
        <fullName evidence="4">1-acyl-sn-glycerol-3-phosphate acyltransferase</fullName>
    </submittedName>
</protein>
<dbReference type="GO" id="GO:0003841">
    <property type="term" value="F:1-acylglycerol-3-phosphate O-acyltransferase activity"/>
    <property type="evidence" value="ECO:0007669"/>
    <property type="project" value="TreeGrafter"/>
</dbReference>
<dbReference type="EMBL" id="VDUX01000002">
    <property type="protein sequence ID" value="TXL62311.1"/>
    <property type="molecule type" value="Genomic_DNA"/>
</dbReference>
<dbReference type="GO" id="GO:0005886">
    <property type="term" value="C:plasma membrane"/>
    <property type="evidence" value="ECO:0007669"/>
    <property type="project" value="TreeGrafter"/>
</dbReference>
<accession>A0A5C8NNE3</accession>
<dbReference type="CDD" id="cd07989">
    <property type="entry name" value="LPLAT_AGPAT-like"/>
    <property type="match status" value="1"/>
</dbReference>
<keyword evidence="1 4" id="KW-0808">Transferase</keyword>
<keyword evidence="2 4" id="KW-0012">Acyltransferase</keyword>
<dbReference type="AlphaFoldDB" id="A0A5C8NNE3"/>
<proteinExistence type="predicted"/>
<dbReference type="OrthoDB" id="3210041at2"/>
<comment type="caution">
    <text evidence="4">The sequence shown here is derived from an EMBL/GenBank/DDBJ whole genome shotgun (WGS) entry which is preliminary data.</text>
</comment>
<sequence>MTGGDRTYRVAARLFAILFRLLGLRITVRGAEHLPTSGPAVLASNHTGFLDFTFVGYAARERGRLVRFMSKVSVFDSRITGPLMRAMRHIPVDRWTGASAYRQARRALDAGELVGVFPEATISRSFLVKPLKPGAAGLAISRSVPLVPVAVWGSHRIATVDGRRGLRRGKALTILVGEPLHPADGESIAELTERLHAAMTALVDEAIDTYPDTPKDDADRWWLPHDRGGTAPPPEVAAALDRAALERINQPVD</sequence>
<dbReference type="PANTHER" id="PTHR10434:SF55">
    <property type="entry name" value="POSSIBLE ACYLTRANSFERASE"/>
    <property type="match status" value="1"/>
</dbReference>
<evidence type="ECO:0000259" key="3">
    <source>
        <dbReference type="SMART" id="SM00563"/>
    </source>
</evidence>
<dbReference type="GO" id="GO:0006654">
    <property type="term" value="P:phosphatidic acid biosynthetic process"/>
    <property type="evidence" value="ECO:0007669"/>
    <property type="project" value="TreeGrafter"/>
</dbReference>
<feature type="domain" description="Phospholipid/glycerol acyltransferase" evidence="3">
    <location>
        <begin position="40"/>
        <end position="154"/>
    </location>
</feature>
<evidence type="ECO:0000313" key="5">
    <source>
        <dbReference type="Proteomes" id="UP000321571"/>
    </source>
</evidence>
<evidence type="ECO:0000256" key="1">
    <source>
        <dbReference type="ARBA" id="ARBA00022679"/>
    </source>
</evidence>
<organism evidence="4 5">
    <name type="scientific">Aeromicrobium terrae</name>
    <dbReference type="NCBI Taxonomy" id="2498846"/>
    <lineage>
        <taxon>Bacteria</taxon>
        <taxon>Bacillati</taxon>
        <taxon>Actinomycetota</taxon>
        <taxon>Actinomycetes</taxon>
        <taxon>Propionibacteriales</taxon>
        <taxon>Nocardioidaceae</taxon>
        <taxon>Aeromicrobium</taxon>
    </lineage>
</organism>
<gene>
    <name evidence="4" type="ORF">FHP06_06345</name>
</gene>
<dbReference type="SUPFAM" id="SSF69593">
    <property type="entry name" value="Glycerol-3-phosphate (1)-acyltransferase"/>
    <property type="match status" value="1"/>
</dbReference>
<dbReference type="SMART" id="SM00563">
    <property type="entry name" value="PlsC"/>
    <property type="match status" value="1"/>
</dbReference>
<evidence type="ECO:0000313" key="4">
    <source>
        <dbReference type="EMBL" id="TXL62311.1"/>
    </source>
</evidence>
<evidence type="ECO:0000256" key="2">
    <source>
        <dbReference type="ARBA" id="ARBA00023315"/>
    </source>
</evidence>
<keyword evidence="5" id="KW-1185">Reference proteome</keyword>
<dbReference type="InterPro" id="IPR002123">
    <property type="entry name" value="Plipid/glycerol_acylTrfase"/>
</dbReference>
<dbReference type="PANTHER" id="PTHR10434">
    <property type="entry name" value="1-ACYL-SN-GLYCEROL-3-PHOSPHATE ACYLTRANSFERASE"/>
    <property type="match status" value="1"/>
</dbReference>
<dbReference type="Pfam" id="PF01553">
    <property type="entry name" value="Acyltransferase"/>
    <property type="match status" value="1"/>
</dbReference>
<reference evidence="4 5" key="1">
    <citation type="submission" date="2019-06" db="EMBL/GenBank/DDBJ databases">
        <title>Aeromicrobium sp. nov., isolated from a maize field.</title>
        <authorList>
            <person name="Lin S.-Y."/>
            <person name="Tsai C.-F."/>
            <person name="Young C.-C."/>
        </authorList>
    </citation>
    <scope>NUCLEOTIDE SEQUENCE [LARGE SCALE GENOMIC DNA]</scope>
    <source>
        <strain evidence="4 5">CC-CFT486</strain>
    </source>
</reference>
<name>A0A5C8NNE3_9ACTN</name>
<dbReference type="Proteomes" id="UP000321571">
    <property type="component" value="Unassembled WGS sequence"/>
</dbReference>